<comment type="caution">
    <text evidence="5">The sequence shown here is derived from an EMBL/GenBank/DDBJ whole genome shotgun (WGS) entry which is preliminary data.</text>
</comment>
<dbReference type="PANTHER" id="PTHR12378:SF80">
    <property type="entry name" value="IP06716P-RELATED"/>
    <property type="match status" value="1"/>
</dbReference>
<dbReference type="PROSITE" id="PS51858">
    <property type="entry name" value="PPPDE"/>
    <property type="match status" value="1"/>
</dbReference>
<dbReference type="Pfam" id="PF05903">
    <property type="entry name" value="Peptidase_C97"/>
    <property type="match status" value="1"/>
</dbReference>
<name>A0A9C7PUL6_9RHOD</name>
<dbReference type="GO" id="GO:0006508">
    <property type="term" value="P:proteolysis"/>
    <property type="evidence" value="ECO:0007669"/>
    <property type="project" value="UniProtKB-KW"/>
</dbReference>
<dbReference type="InterPro" id="IPR008580">
    <property type="entry name" value="PPPDE_dom"/>
</dbReference>
<keyword evidence="2" id="KW-0645">Protease</keyword>
<evidence type="ECO:0000313" key="5">
    <source>
        <dbReference type="EMBL" id="GJQ10754.1"/>
    </source>
</evidence>
<gene>
    <name evidence="5" type="ORF">GpartN1_g2545.t1</name>
</gene>
<feature type="domain" description="PPPDE" evidence="4">
    <location>
        <begin position="13"/>
        <end position="159"/>
    </location>
</feature>
<dbReference type="EMBL" id="BQMJ01000018">
    <property type="protein sequence ID" value="GJQ10754.1"/>
    <property type="molecule type" value="Genomic_DNA"/>
</dbReference>
<keyword evidence="3" id="KW-0378">Hydrolase</keyword>
<dbReference type="GO" id="GO:0016579">
    <property type="term" value="P:protein deubiquitination"/>
    <property type="evidence" value="ECO:0007669"/>
    <property type="project" value="TreeGrafter"/>
</dbReference>
<dbReference type="OrthoDB" id="412286at2759"/>
<keyword evidence="6" id="KW-1185">Reference proteome</keyword>
<evidence type="ECO:0000256" key="2">
    <source>
        <dbReference type="ARBA" id="ARBA00022670"/>
    </source>
</evidence>
<dbReference type="GO" id="GO:0101005">
    <property type="term" value="F:deubiquitinase activity"/>
    <property type="evidence" value="ECO:0007669"/>
    <property type="project" value="TreeGrafter"/>
</dbReference>
<accession>A0A9C7PUL6</accession>
<proteinExistence type="inferred from homology"/>
<organism evidence="5 6">
    <name type="scientific">Galdieria partita</name>
    <dbReference type="NCBI Taxonomy" id="83374"/>
    <lineage>
        <taxon>Eukaryota</taxon>
        <taxon>Rhodophyta</taxon>
        <taxon>Bangiophyceae</taxon>
        <taxon>Galdieriales</taxon>
        <taxon>Galdieriaceae</taxon>
        <taxon>Galdieria</taxon>
    </lineage>
</organism>
<dbReference type="Proteomes" id="UP001061958">
    <property type="component" value="Unassembled WGS sequence"/>
</dbReference>
<reference evidence="5" key="1">
    <citation type="journal article" date="2022" name="Proc. Natl. Acad. Sci. U.S.A.">
        <title>Life cycle and functional genomics of the unicellular red alga Galdieria for elucidating algal and plant evolution and industrial use.</title>
        <authorList>
            <person name="Hirooka S."/>
            <person name="Itabashi T."/>
            <person name="Ichinose T.M."/>
            <person name="Onuma R."/>
            <person name="Fujiwara T."/>
            <person name="Yamashita S."/>
            <person name="Jong L.W."/>
            <person name="Tomita R."/>
            <person name="Iwane A.H."/>
            <person name="Miyagishima S.Y."/>
        </authorList>
    </citation>
    <scope>NUCLEOTIDE SEQUENCE</scope>
    <source>
        <strain evidence="5">NBRC 102759</strain>
    </source>
</reference>
<evidence type="ECO:0000313" key="6">
    <source>
        <dbReference type="Proteomes" id="UP001061958"/>
    </source>
</evidence>
<reference evidence="5" key="2">
    <citation type="submission" date="2022-01" db="EMBL/GenBank/DDBJ databases">
        <authorList>
            <person name="Hirooka S."/>
            <person name="Miyagishima S.Y."/>
        </authorList>
    </citation>
    <scope>NUCLEOTIDE SEQUENCE</scope>
    <source>
        <strain evidence="5">NBRC 102759</strain>
    </source>
</reference>
<dbReference type="AlphaFoldDB" id="A0A9C7PUL6"/>
<dbReference type="InterPro" id="IPR042266">
    <property type="entry name" value="PPPDE_sf"/>
</dbReference>
<evidence type="ECO:0000256" key="3">
    <source>
        <dbReference type="ARBA" id="ARBA00022801"/>
    </source>
</evidence>
<comment type="similarity">
    <text evidence="1">Belongs to the DeSI family.</text>
</comment>
<dbReference type="PANTHER" id="PTHR12378">
    <property type="entry name" value="DESUMOYLATING ISOPEPTIDASE"/>
    <property type="match status" value="1"/>
</dbReference>
<evidence type="ECO:0000259" key="4">
    <source>
        <dbReference type="PROSITE" id="PS51858"/>
    </source>
</evidence>
<evidence type="ECO:0000256" key="1">
    <source>
        <dbReference type="ARBA" id="ARBA00008140"/>
    </source>
</evidence>
<protein>
    <recommendedName>
        <fullName evidence="4">PPPDE domain-containing protein</fullName>
    </recommendedName>
</protein>
<dbReference type="SMART" id="SM01179">
    <property type="entry name" value="DUF862"/>
    <property type="match status" value="1"/>
</dbReference>
<sequence>MSESRLLEGSLGAPVVLNVYDLIHPDEVQRLRKINNYLIFLGLGFFHSGVEIFGKEYSFGANNSMETGVFTVPPKQTVGAIYRQSIFIGETVYSEYEVEHLIRTVATEYPGSSYSLLYNNCNHFSNDLCERLCGKSIPKWVNRLAFLASYIPCIRTQSEEYEEEEDMDTALITRQVIPPTAV</sequence>
<dbReference type="Gene3D" id="3.90.1720.30">
    <property type="entry name" value="PPPDE domains"/>
    <property type="match status" value="1"/>
</dbReference>